<dbReference type="EMBL" id="JAVFKD010000004">
    <property type="protein sequence ID" value="KAK5994785.1"/>
    <property type="molecule type" value="Genomic_DNA"/>
</dbReference>
<gene>
    <name evidence="2" type="ORF">PT974_03168</name>
</gene>
<evidence type="ECO:0008006" key="4">
    <source>
        <dbReference type="Google" id="ProtNLM"/>
    </source>
</evidence>
<organism evidence="2 3">
    <name type="scientific">Cladobotryum mycophilum</name>
    <dbReference type="NCBI Taxonomy" id="491253"/>
    <lineage>
        <taxon>Eukaryota</taxon>
        <taxon>Fungi</taxon>
        <taxon>Dikarya</taxon>
        <taxon>Ascomycota</taxon>
        <taxon>Pezizomycotina</taxon>
        <taxon>Sordariomycetes</taxon>
        <taxon>Hypocreomycetidae</taxon>
        <taxon>Hypocreales</taxon>
        <taxon>Hypocreaceae</taxon>
        <taxon>Cladobotryum</taxon>
    </lineage>
</organism>
<evidence type="ECO:0000256" key="1">
    <source>
        <dbReference type="SAM" id="SignalP"/>
    </source>
</evidence>
<name>A0ABR0SSS7_9HYPO</name>
<sequence length="150" mass="15561">MKVTVLWLAVCGASVAAEMTPIASKGPNKGVPCQVQCDNLGSSQTCEITTVTVPAVNNDVNGALQQGNLCAKTSMPPAPKAGRIAKKVLAKNGVMESSQRHAGIAVRCAQIQLQNNVKVSVDHGVPTHPQAKPGSQTHDALPTEIKEAFG</sequence>
<feature type="chain" id="PRO_5047048374" description="Hydrophobin" evidence="1">
    <location>
        <begin position="18"/>
        <end position="150"/>
    </location>
</feature>
<proteinExistence type="predicted"/>
<evidence type="ECO:0000313" key="2">
    <source>
        <dbReference type="EMBL" id="KAK5994785.1"/>
    </source>
</evidence>
<dbReference type="Proteomes" id="UP001338125">
    <property type="component" value="Unassembled WGS sequence"/>
</dbReference>
<reference evidence="2 3" key="1">
    <citation type="submission" date="2024-01" db="EMBL/GenBank/DDBJ databases">
        <title>Complete genome of Cladobotryum mycophilum ATHUM6906.</title>
        <authorList>
            <person name="Christinaki A.C."/>
            <person name="Myridakis A.I."/>
            <person name="Kouvelis V.N."/>
        </authorList>
    </citation>
    <scope>NUCLEOTIDE SEQUENCE [LARGE SCALE GENOMIC DNA]</scope>
    <source>
        <strain evidence="2 3">ATHUM6906</strain>
    </source>
</reference>
<evidence type="ECO:0000313" key="3">
    <source>
        <dbReference type="Proteomes" id="UP001338125"/>
    </source>
</evidence>
<keyword evidence="1" id="KW-0732">Signal</keyword>
<comment type="caution">
    <text evidence="2">The sequence shown here is derived from an EMBL/GenBank/DDBJ whole genome shotgun (WGS) entry which is preliminary data.</text>
</comment>
<keyword evidence="3" id="KW-1185">Reference proteome</keyword>
<feature type="signal peptide" evidence="1">
    <location>
        <begin position="1"/>
        <end position="17"/>
    </location>
</feature>
<accession>A0ABR0SSS7</accession>
<protein>
    <recommendedName>
        <fullName evidence="4">Hydrophobin</fullName>
    </recommendedName>
</protein>